<proteinExistence type="predicted"/>
<organism evidence="1">
    <name type="scientific">marine metagenome</name>
    <dbReference type="NCBI Taxonomy" id="408172"/>
    <lineage>
        <taxon>unclassified sequences</taxon>
        <taxon>metagenomes</taxon>
        <taxon>ecological metagenomes</taxon>
    </lineage>
</organism>
<name>A0A382GCW1_9ZZZZ</name>
<gene>
    <name evidence="1" type="ORF">METZ01_LOCUS225281</name>
</gene>
<evidence type="ECO:0000313" key="1">
    <source>
        <dbReference type="EMBL" id="SVB72427.1"/>
    </source>
</evidence>
<sequence>MLITLLVHFCGKRKQSKVTRTFYGFCDLALTTGAGAGDTAGYYFTPFRNEPA</sequence>
<dbReference type="AlphaFoldDB" id="A0A382GCW1"/>
<protein>
    <submittedName>
        <fullName evidence="1">Uncharacterized protein</fullName>
    </submittedName>
</protein>
<accession>A0A382GCW1</accession>
<reference evidence="1" key="1">
    <citation type="submission" date="2018-05" db="EMBL/GenBank/DDBJ databases">
        <authorList>
            <person name="Lanie J.A."/>
            <person name="Ng W.-L."/>
            <person name="Kazmierczak K.M."/>
            <person name="Andrzejewski T.M."/>
            <person name="Davidsen T.M."/>
            <person name="Wayne K.J."/>
            <person name="Tettelin H."/>
            <person name="Glass J.I."/>
            <person name="Rusch D."/>
            <person name="Podicherti R."/>
            <person name="Tsui H.-C.T."/>
            <person name="Winkler M.E."/>
        </authorList>
    </citation>
    <scope>NUCLEOTIDE SEQUENCE</scope>
</reference>
<dbReference type="EMBL" id="UINC01054563">
    <property type="protein sequence ID" value="SVB72427.1"/>
    <property type="molecule type" value="Genomic_DNA"/>
</dbReference>